<organism evidence="3 4">
    <name type="scientific">Emiliania huxleyi (strain CCMP1516)</name>
    <dbReference type="NCBI Taxonomy" id="280463"/>
    <lineage>
        <taxon>Eukaryota</taxon>
        <taxon>Haptista</taxon>
        <taxon>Haptophyta</taxon>
        <taxon>Prymnesiophyceae</taxon>
        <taxon>Isochrysidales</taxon>
        <taxon>Noelaerhabdaceae</taxon>
        <taxon>Emiliania</taxon>
    </lineage>
</organism>
<dbReference type="Pfam" id="PF00782">
    <property type="entry name" value="DSPc"/>
    <property type="match status" value="1"/>
</dbReference>
<reference evidence="3" key="2">
    <citation type="submission" date="2024-10" db="UniProtKB">
        <authorList>
            <consortium name="EnsemblProtists"/>
        </authorList>
    </citation>
    <scope>IDENTIFICATION</scope>
</reference>
<dbReference type="AlphaFoldDB" id="A0A0D3KM22"/>
<dbReference type="Gene3D" id="3.90.190.10">
    <property type="entry name" value="Protein tyrosine phosphatase superfamily"/>
    <property type="match status" value="1"/>
</dbReference>
<dbReference type="EnsemblProtists" id="EOD36807">
    <property type="protein sequence ID" value="EOD36807"/>
    <property type="gene ID" value="EMIHUDRAFT_57496"/>
</dbReference>
<keyword evidence="4" id="KW-1185">Reference proteome</keyword>
<dbReference type="KEGG" id="ehx:EMIHUDRAFT_57496"/>
<dbReference type="PROSITE" id="PS50054">
    <property type="entry name" value="TYR_PHOSPHATASE_DUAL"/>
    <property type="match status" value="1"/>
</dbReference>
<feature type="domain" description="Tyrosine-protein phosphatase" evidence="1">
    <location>
        <begin position="1"/>
        <end position="123"/>
    </location>
</feature>
<dbReference type="GO" id="GO:0008579">
    <property type="term" value="F:JUN kinase phosphatase activity"/>
    <property type="evidence" value="ECO:0007669"/>
    <property type="project" value="TreeGrafter"/>
</dbReference>
<dbReference type="InterPro" id="IPR000387">
    <property type="entry name" value="Tyr_Pase_dom"/>
</dbReference>
<dbReference type="PaxDb" id="2903-EOD36807"/>
<dbReference type="Proteomes" id="UP000013827">
    <property type="component" value="Unassembled WGS sequence"/>
</dbReference>
<evidence type="ECO:0000259" key="2">
    <source>
        <dbReference type="PROSITE" id="PS50056"/>
    </source>
</evidence>
<dbReference type="SUPFAM" id="SSF52799">
    <property type="entry name" value="(Phosphotyrosine protein) phosphatases II"/>
    <property type="match status" value="1"/>
</dbReference>
<proteinExistence type="predicted"/>
<evidence type="ECO:0000259" key="1">
    <source>
        <dbReference type="PROSITE" id="PS50054"/>
    </source>
</evidence>
<reference evidence="4" key="1">
    <citation type="journal article" date="2013" name="Nature">
        <title>Pan genome of the phytoplankton Emiliania underpins its global distribution.</title>
        <authorList>
            <person name="Read B.A."/>
            <person name="Kegel J."/>
            <person name="Klute M.J."/>
            <person name="Kuo A."/>
            <person name="Lefebvre S.C."/>
            <person name="Maumus F."/>
            <person name="Mayer C."/>
            <person name="Miller J."/>
            <person name="Monier A."/>
            <person name="Salamov A."/>
            <person name="Young J."/>
            <person name="Aguilar M."/>
            <person name="Claverie J.M."/>
            <person name="Frickenhaus S."/>
            <person name="Gonzalez K."/>
            <person name="Herman E.K."/>
            <person name="Lin Y.C."/>
            <person name="Napier J."/>
            <person name="Ogata H."/>
            <person name="Sarno A.F."/>
            <person name="Shmutz J."/>
            <person name="Schroeder D."/>
            <person name="de Vargas C."/>
            <person name="Verret F."/>
            <person name="von Dassow P."/>
            <person name="Valentin K."/>
            <person name="Van de Peer Y."/>
            <person name="Wheeler G."/>
            <person name="Dacks J.B."/>
            <person name="Delwiche C.F."/>
            <person name="Dyhrman S.T."/>
            <person name="Glockner G."/>
            <person name="John U."/>
            <person name="Richards T."/>
            <person name="Worden A.Z."/>
            <person name="Zhang X."/>
            <person name="Grigoriev I.V."/>
            <person name="Allen A.E."/>
            <person name="Bidle K."/>
            <person name="Borodovsky M."/>
            <person name="Bowler C."/>
            <person name="Brownlee C."/>
            <person name="Cock J.M."/>
            <person name="Elias M."/>
            <person name="Gladyshev V.N."/>
            <person name="Groth M."/>
            <person name="Guda C."/>
            <person name="Hadaegh A."/>
            <person name="Iglesias-Rodriguez M.D."/>
            <person name="Jenkins J."/>
            <person name="Jones B.M."/>
            <person name="Lawson T."/>
            <person name="Leese F."/>
            <person name="Lindquist E."/>
            <person name="Lobanov A."/>
            <person name="Lomsadze A."/>
            <person name="Malik S.B."/>
            <person name="Marsh M.E."/>
            <person name="Mackinder L."/>
            <person name="Mock T."/>
            <person name="Mueller-Roeber B."/>
            <person name="Pagarete A."/>
            <person name="Parker M."/>
            <person name="Probert I."/>
            <person name="Quesneville H."/>
            <person name="Raines C."/>
            <person name="Rensing S.A."/>
            <person name="Riano-Pachon D.M."/>
            <person name="Richier S."/>
            <person name="Rokitta S."/>
            <person name="Shiraiwa Y."/>
            <person name="Soanes D.M."/>
            <person name="van der Giezen M."/>
            <person name="Wahlund T.M."/>
            <person name="Williams B."/>
            <person name="Wilson W."/>
            <person name="Wolfe G."/>
            <person name="Wurch L.L."/>
        </authorList>
    </citation>
    <scope>NUCLEOTIDE SEQUENCE</scope>
</reference>
<dbReference type="InterPro" id="IPR029021">
    <property type="entry name" value="Prot-tyrosine_phosphatase-like"/>
</dbReference>
<accession>A0A0D3KM22</accession>
<sequence>MLLSGESFASNREKLQAAGVTAIIACGCRCHFVDTFTYLDVRLKDDSHAKAGRHLDPAADFIALHLAKGGTVLCHCKAGICRSTTMVMAYLIKYRGLGVDEALAAVRQARRCANPRGEFVAAL</sequence>
<dbReference type="GO" id="GO:0005737">
    <property type="term" value="C:cytoplasm"/>
    <property type="evidence" value="ECO:0007669"/>
    <property type="project" value="TreeGrafter"/>
</dbReference>
<evidence type="ECO:0000313" key="3">
    <source>
        <dbReference type="EnsemblProtists" id="EOD36807"/>
    </source>
</evidence>
<evidence type="ECO:0008006" key="5">
    <source>
        <dbReference type="Google" id="ProtNLM"/>
    </source>
</evidence>
<dbReference type="STRING" id="2903.R1DP95"/>
<dbReference type="OMA" id="RCANPRG"/>
<dbReference type="PANTHER" id="PTHR46377:SF1">
    <property type="entry name" value="DUAL SPECIFICITY PROTEIN PHOSPHATASE 19"/>
    <property type="match status" value="1"/>
</dbReference>
<dbReference type="PANTHER" id="PTHR46377">
    <property type="entry name" value="DUAL SPECIFICITY PROTEIN PHOSPHATASE 19"/>
    <property type="match status" value="1"/>
</dbReference>
<protein>
    <recommendedName>
        <fullName evidence="5">Protein-serine/threonine phosphatase</fullName>
    </recommendedName>
</protein>
<dbReference type="eggNOG" id="KOG1716">
    <property type="taxonomic scope" value="Eukaryota"/>
</dbReference>
<dbReference type="HOGENOM" id="CLU_027074_11_9_1"/>
<feature type="domain" description="Tyrosine specific protein phosphatases" evidence="2">
    <location>
        <begin position="68"/>
        <end position="110"/>
    </location>
</feature>
<dbReference type="InterPro" id="IPR020422">
    <property type="entry name" value="TYR_PHOSPHATASE_DUAL_dom"/>
</dbReference>
<dbReference type="InterPro" id="IPR000340">
    <property type="entry name" value="Dual-sp_phosphatase_cat-dom"/>
</dbReference>
<dbReference type="SMART" id="SM00195">
    <property type="entry name" value="DSPc"/>
    <property type="match status" value="1"/>
</dbReference>
<evidence type="ECO:0000313" key="4">
    <source>
        <dbReference type="Proteomes" id="UP000013827"/>
    </source>
</evidence>
<name>A0A0D3KM22_EMIH1</name>
<dbReference type="PROSITE" id="PS50056">
    <property type="entry name" value="TYR_PHOSPHATASE_2"/>
    <property type="match status" value="1"/>
</dbReference>
<dbReference type="CDD" id="cd14498">
    <property type="entry name" value="DSP"/>
    <property type="match status" value="1"/>
</dbReference>